<dbReference type="HOGENOM" id="CLU_2377256_0_0_1"/>
<keyword evidence="1" id="KW-0812">Transmembrane</keyword>
<protein>
    <submittedName>
        <fullName evidence="2">Uncharacterized protein</fullName>
    </submittedName>
</protein>
<dbReference type="EMBL" id="ABWE02006098">
    <property type="status" value="NOT_ANNOTATED_CDS"/>
    <property type="molecule type" value="Genomic_DNA"/>
</dbReference>
<proteinExistence type="predicted"/>
<feature type="transmembrane region" description="Helical" evidence="1">
    <location>
        <begin position="20"/>
        <end position="39"/>
    </location>
</feature>
<dbReference type="EnsemblProtists" id="HpaT814740">
    <property type="protein sequence ID" value="HpaP814740"/>
    <property type="gene ID" value="HpaG814740"/>
</dbReference>
<dbReference type="VEuPathDB" id="FungiDB:HpaG814740"/>
<reference evidence="3" key="1">
    <citation type="journal article" date="2010" name="Science">
        <title>Signatures of adaptation to obligate biotrophy in the Hyaloperonospora arabidopsidis genome.</title>
        <authorList>
            <person name="Baxter L."/>
            <person name="Tripathy S."/>
            <person name="Ishaque N."/>
            <person name="Boot N."/>
            <person name="Cabral A."/>
            <person name="Kemen E."/>
            <person name="Thines M."/>
            <person name="Ah-Fong A."/>
            <person name="Anderson R."/>
            <person name="Badejoko W."/>
            <person name="Bittner-Eddy P."/>
            <person name="Boore J.L."/>
            <person name="Chibucos M.C."/>
            <person name="Coates M."/>
            <person name="Dehal P."/>
            <person name="Delehaunty K."/>
            <person name="Dong S."/>
            <person name="Downton P."/>
            <person name="Dumas B."/>
            <person name="Fabro G."/>
            <person name="Fronick C."/>
            <person name="Fuerstenberg S.I."/>
            <person name="Fulton L."/>
            <person name="Gaulin E."/>
            <person name="Govers F."/>
            <person name="Hughes L."/>
            <person name="Humphray S."/>
            <person name="Jiang R.H."/>
            <person name="Judelson H."/>
            <person name="Kamoun S."/>
            <person name="Kyung K."/>
            <person name="Meijer H."/>
            <person name="Minx P."/>
            <person name="Morris P."/>
            <person name="Nelson J."/>
            <person name="Phuntumart V."/>
            <person name="Qutob D."/>
            <person name="Rehmany A."/>
            <person name="Rougon-Cardoso A."/>
            <person name="Ryden P."/>
            <person name="Torto-Alalibo T."/>
            <person name="Studholme D."/>
            <person name="Wang Y."/>
            <person name="Win J."/>
            <person name="Wood J."/>
            <person name="Clifton S.W."/>
            <person name="Rogers J."/>
            <person name="Van den Ackerveken G."/>
            <person name="Jones J.D."/>
            <person name="McDowell J.M."/>
            <person name="Beynon J."/>
            <person name="Tyler B.M."/>
        </authorList>
    </citation>
    <scope>NUCLEOTIDE SEQUENCE [LARGE SCALE GENOMIC DNA]</scope>
    <source>
        <strain evidence="3">Emoy2</strain>
    </source>
</reference>
<evidence type="ECO:0000256" key="1">
    <source>
        <dbReference type="SAM" id="Phobius"/>
    </source>
</evidence>
<organism evidence="2 3">
    <name type="scientific">Hyaloperonospora arabidopsidis (strain Emoy2)</name>
    <name type="common">Downy mildew agent</name>
    <name type="synonym">Peronospora arabidopsidis</name>
    <dbReference type="NCBI Taxonomy" id="559515"/>
    <lineage>
        <taxon>Eukaryota</taxon>
        <taxon>Sar</taxon>
        <taxon>Stramenopiles</taxon>
        <taxon>Oomycota</taxon>
        <taxon>Peronosporomycetes</taxon>
        <taxon>Peronosporales</taxon>
        <taxon>Peronosporaceae</taxon>
        <taxon>Hyaloperonospora</taxon>
    </lineage>
</organism>
<dbReference type="Proteomes" id="UP000011713">
    <property type="component" value="Unassembled WGS sequence"/>
</dbReference>
<accession>M4C6K3</accession>
<evidence type="ECO:0000313" key="3">
    <source>
        <dbReference type="Proteomes" id="UP000011713"/>
    </source>
</evidence>
<dbReference type="InParanoid" id="M4C6K3"/>
<dbReference type="AlphaFoldDB" id="M4C6K3"/>
<keyword evidence="1" id="KW-1133">Transmembrane helix</keyword>
<keyword evidence="1" id="KW-0472">Membrane</keyword>
<sequence>MISYIPQDIPFNQVDPEWQTFLSSFYTSIGCCCPLRVVFKTRLLRTVQTTHMKAYRLLEGGLILPCLFIPGGRLTCFCGLSSERPFVRWDKSMPA</sequence>
<reference evidence="2" key="2">
    <citation type="submission" date="2015-06" db="UniProtKB">
        <authorList>
            <consortium name="EnsemblProtists"/>
        </authorList>
    </citation>
    <scope>IDENTIFICATION</scope>
    <source>
        <strain evidence="2">Emoy2</strain>
    </source>
</reference>
<evidence type="ECO:0000313" key="2">
    <source>
        <dbReference type="EnsemblProtists" id="HpaP814740"/>
    </source>
</evidence>
<keyword evidence="3" id="KW-1185">Reference proteome</keyword>
<name>M4C6K3_HYAAE</name>